<evidence type="ECO:0000256" key="3">
    <source>
        <dbReference type="ARBA" id="ARBA00023125"/>
    </source>
</evidence>
<dbReference type="EMBL" id="BAABJP010000024">
    <property type="protein sequence ID" value="GAA5161789.1"/>
    <property type="molecule type" value="Genomic_DNA"/>
</dbReference>
<dbReference type="SUPFAM" id="SSF53850">
    <property type="entry name" value="Periplasmic binding protein-like II"/>
    <property type="match status" value="1"/>
</dbReference>
<dbReference type="PANTHER" id="PTHR30346">
    <property type="entry name" value="TRANSCRIPTIONAL DUAL REGULATOR HCAR-RELATED"/>
    <property type="match status" value="1"/>
</dbReference>
<keyword evidence="4" id="KW-0804">Transcription</keyword>
<keyword evidence="3" id="KW-0238">DNA-binding</keyword>
<dbReference type="Gene3D" id="3.40.190.10">
    <property type="entry name" value="Periplasmic binding protein-like II"/>
    <property type="match status" value="2"/>
</dbReference>
<gene>
    <name evidence="6" type="ORF">GCM10023321_46550</name>
</gene>
<protein>
    <submittedName>
        <fullName evidence="6">LysR family transcriptional regulator</fullName>
    </submittedName>
</protein>
<accession>A0ABP9QH24</accession>
<dbReference type="Proteomes" id="UP001428817">
    <property type="component" value="Unassembled WGS sequence"/>
</dbReference>
<name>A0ABP9QH24_9PSEU</name>
<comment type="caution">
    <text evidence="6">The sequence shown here is derived from an EMBL/GenBank/DDBJ whole genome shotgun (WGS) entry which is preliminary data.</text>
</comment>
<dbReference type="Pfam" id="PF00126">
    <property type="entry name" value="HTH_1"/>
    <property type="match status" value="1"/>
</dbReference>
<comment type="similarity">
    <text evidence="1">Belongs to the LysR transcriptional regulatory family.</text>
</comment>
<dbReference type="InterPro" id="IPR000847">
    <property type="entry name" value="LysR_HTH_N"/>
</dbReference>
<dbReference type="PROSITE" id="PS50931">
    <property type="entry name" value="HTH_LYSR"/>
    <property type="match status" value="1"/>
</dbReference>
<proteinExistence type="inferred from homology"/>
<dbReference type="Pfam" id="PF03466">
    <property type="entry name" value="LysR_substrate"/>
    <property type="match status" value="1"/>
</dbReference>
<evidence type="ECO:0000259" key="5">
    <source>
        <dbReference type="PROSITE" id="PS50931"/>
    </source>
</evidence>
<dbReference type="InterPro" id="IPR005119">
    <property type="entry name" value="LysR_subst-bd"/>
</dbReference>
<evidence type="ECO:0000256" key="1">
    <source>
        <dbReference type="ARBA" id="ARBA00009437"/>
    </source>
</evidence>
<dbReference type="RefSeq" id="WP_185060144.1">
    <property type="nucleotide sequence ID" value="NZ_BAABJP010000024.1"/>
</dbReference>
<evidence type="ECO:0000256" key="4">
    <source>
        <dbReference type="ARBA" id="ARBA00023163"/>
    </source>
</evidence>
<feature type="domain" description="HTH lysR-type" evidence="5">
    <location>
        <begin position="4"/>
        <end position="61"/>
    </location>
</feature>
<keyword evidence="2" id="KW-0805">Transcription regulation</keyword>
<evidence type="ECO:0000256" key="2">
    <source>
        <dbReference type="ARBA" id="ARBA00023015"/>
    </source>
</evidence>
<reference evidence="7" key="1">
    <citation type="journal article" date="2019" name="Int. J. Syst. Evol. Microbiol.">
        <title>The Global Catalogue of Microorganisms (GCM) 10K type strain sequencing project: providing services to taxonomists for standard genome sequencing and annotation.</title>
        <authorList>
            <consortium name="The Broad Institute Genomics Platform"/>
            <consortium name="The Broad Institute Genome Sequencing Center for Infectious Disease"/>
            <person name="Wu L."/>
            <person name="Ma J."/>
        </authorList>
    </citation>
    <scope>NUCLEOTIDE SEQUENCE [LARGE SCALE GENOMIC DNA]</scope>
    <source>
        <strain evidence="7">JCM 18303</strain>
    </source>
</reference>
<evidence type="ECO:0000313" key="6">
    <source>
        <dbReference type="EMBL" id="GAA5161789.1"/>
    </source>
</evidence>
<dbReference type="InterPro" id="IPR036388">
    <property type="entry name" value="WH-like_DNA-bd_sf"/>
</dbReference>
<evidence type="ECO:0000313" key="7">
    <source>
        <dbReference type="Proteomes" id="UP001428817"/>
    </source>
</evidence>
<organism evidence="6 7">
    <name type="scientific">Pseudonocardia eucalypti</name>
    <dbReference type="NCBI Taxonomy" id="648755"/>
    <lineage>
        <taxon>Bacteria</taxon>
        <taxon>Bacillati</taxon>
        <taxon>Actinomycetota</taxon>
        <taxon>Actinomycetes</taxon>
        <taxon>Pseudonocardiales</taxon>
        <taxon>Pseudonocardiaceae</taxon>
        <taxon>Pseudonocardia</taxon>
    </lineage>
</organism>
<keyword evidence="7" id="KW-1185">Reference proteome</keyword>
<dbReference type="SUPFAM" id="SSF46785">
    <property type="entry name" value="Winged helix' DNA-binding domain"/>
    <property type="match status" value="1"/>
</dbReference>
<dbReference type="InterPro" id="IPR036390">
    <property type="entry name" value="WH_DNA-bd_sf"/>
</dbReference>
<sequence length="298" mass="30919">MSEFTMAEVRAVRAVARLGSFSAAAAELGYTQSGVSRLVAAAEAAAGTALFVRGPRGARPTAAGAVVARRGERLVAEIDGLALELAGLRDRLAGRLVVGAFPTAAASLVPRAMARLADQHPDLRVVLLEGSSPAQLRQLRAGRVEVVVVATGDGLPDHDLRGLRSQRLELGQGGGVAVGRGHRLADREALVVADLVEEIWVVGAGEPGEPQFGAWPTLARPRIGYRVRSWPTRLGLVSAGLAVAVVPRLAADMLPAGVRWLPVRDEAASGRAILAVTAVDPSPAASVMTDALHHVVAD</sequence>
<dbReference type="Gene3D" id="1.10.10.10">
    <property type="entry name" value="Winged helix-like DNA-binding domain superfamily/Winged helix DNA-binding domain"/>
    <property type="match status" value="1"/>
</dbReference>
<dbReference type="PANTHER" id="PTHR30346:SF29">
    <property type="entry name" value="LYSR SUBSTRATE-BINDING"/>
    <property type="match status" value="1"/>
</dbReference>